<name>A0AAN9PP66_CANGL</name>
<dbReference type="Proteomes" id="UP001367508">
    <property type="component" value="Unassembled WGS sequence"/>
</dbReference>
<dbReference type="Pfam" id="PF00226">
    <property type="entry name" value="DnaJ"/>
    <property type="match status" value="1"/>
</dbReference>
<feature type="domain" description="J" evidence="1">
    <location>
        <begin position="110"/>
        <end position="177"/>
    </location>
</feature>
<dbReference type="InterPro" id="IPR001623">
    <property type="entry name" value="DnaJ_domain"/>
</dbReference>
<dbReference type="PANTHER" id="PTHR45432">
    <property type="entry name" value="CHAPERONE PROTEIN DNAJ 11, CHLOROPLASTIC-LIKE"/>
    <property type="match status" value="1"/>
</dbReference>
<dbReference type="PROSITE" id="PS00636">
    <property type="entry name" value="DNAJ_1"/>
    <property type="match status" value="1"/>
</dbReference>
<dbReference type="Gene3D" id="1.10.287.110">
    <property type="entry name" value="DnaJ domain"/>
    <property type="match status" value="1"/>
</dbReference>
<dbReference type="PRINTS" id="PR00625">
    <property type="entry name" value="JDOMAIN"/>
</dbReference>
<dbReference type="EMBL" id="JAYMYQ010000011">
    <property type="protein sequence ID" value="KAK7305301.1"/>
    <property type="molecule type" value="Genomic_DNA"/>
</dbReference>
<proteinExistence type="predicted"/>
<dbReference type="InterPro" id="IPR036869">
    <property type="entry name" value="J_dom_sf"/>
</dbReference>
<dbReference type="AlphaFoldDB" id="A0AAN9PP66"/>
<evidence type="ECO:0000259" key="1">
    <source>
        <dbReference type="PROSITE" id="PS50076"/>
    </source>
</evidence>
<gene>
    <name evidence="2" type="ORF">VNO77_43205</name>
</gene>
<dbReference type="InterPro" id="IPR018253">
    <property type="entry name" value="DnaJ_domain_CS"/>
</dbReference>
<sequence>MTQSLEPQFCLLSKNLGLLEGLAKRTASDTIQHKKHSSNISNPILPLVGVSTSYPLIQFPMPSTFNLSVLPARMPLGFASSVDRSAKFPRRTSIRAVAAEVIETRRPAASLYQVLRVEQNASPTEIKSAYRSLAKLYHPDAAVRRSPETNDGDFIEIRNAYETLSDPSARAMYDLSLRAAHCGRHRSFSSPLSRNRSSSGFYPTRRWETDQCW</sequence>
<dbReference type="PANTHER" id="PTHR45432:SF6">
    <property type="entry name" value="J DOMAIN-CONTAINING PROTEIN"/>
    <property type="match status" value="1"/>
</dbReference>
<accession>A0AAN9PP66</accession>
<keyword evidence="3" id="KW-1185">Reference proteome</keyword>
<dbReference type="SMART" id="SM00271">
    <property type="entry name" value="DnaJ"/>
    <property type="match status" value="1"/>
</dbReference>
<protein>
    <recommendedName>
        <fullName evidence="1">J domain-containing protein</fullName>
    </recommendedName>
</protein>
<comment type="caution">
    <text evidence="2">The sequence shown here is derived from an EMBL/GenBank/DDBJ whole genome shotgun (WGS) entry which is preliminary data.</text>
</comment>
<evidence type="ECO:0000313" key="2">
    <source>
        <dbReference type="EMBL" id="KAK7305301.1"/>
    </source>
</evidence>
<dbReference type="PROSITE" id="PS50076">
    <property type="entry name" value="DNAJ_2"/>
    <property type="match status" value="1"/>
</dbReference>
<dbReference type="SUPFAM" id="SSF46565">
    <property type="entry name" value="Chaperone J-domain"/>
    <property type="match status" value="1"/>
</dbReference>
<dbReference type="CDD" id="cd06257">
    <property type="entry name" value="DnaJ"/>
    <property type="match status" value="1"/>
</dbReference>
<evidence type="ECO:0000313" key="3">
    <source>
        <dbReference type="Proteomes" id="UP001367508"/>
    </source>
</evidence>
<reference evidence="2 3" key="1">
    <citation type="submission" date="2024-01" db="EMBL/GenBank/DDBJ databases">
        <title>The genomes of 5 underutilized Papilionoideae crops provide insights into root nodulation and disease resistanc.</title>
        <authorList>
            <person name="Jiang F."/>
        </authorList>
    </citation>
    <scope>NUCLEOTIDE SEQUENCE [LARGE SCALE GENOMIC DNA]</scope>
    <source>
        <strain evidence="2">LVBAO_FW01</strain>
        <tissue evidence="2">Leaves</tissue>
    </source>
</reference>
<organism evidence="2 3">
    <name type="scientific">Canavalia gladiata</name>
    <name type="common">Sword bean</name>
    <name type="synonym">Dolichos gladiatus</name>
    <dbReference type="NCBI Taxonomy" id="3824"/>
    <lineage>
        <taxon>Eukaryota</taxon>
        <taxon>Viridiplantae</taxon>
        <taxon>Streptophyta</taxon>
        <taxon>Embryophyta</taxon>
        <taxon>Tracheophyta</taxon>
        <taxon>Spermatophyta</taxon>
        <taxon>Magnoliopsida</taxon>
        <taxon>eudicotyledons</taxon>
        <taxon>Gunneridae</taxon>
        <taxon>Pentapetalae</taxon>
        <taxon>rosids</taxon>
        <taxon>fabids</taxon>
        <taxon>Fabales</taxon>
        <taxon>Fabaceae</taxon>
        <taxon>Papilionoideae</taxon>
        <taxon>50 kb inversion clade</taxon>
        <taxon>NPAAA clade</taxon>
        <taxon>indigoferoid/millettioid clade</taxon>
        <taxon>Phaseoleae</taxon>
        <taxon>Canavalia</taxon>
    </lineage>
</organism>